<feature type="region of interest" description="Disordered" evidence="1">
    <location>
        <begin position="376"/>
        <end position="415"/>
    </location>
</feature>
<feature type="compositionally biased region" description="Polar residues" evidence="1">
    <location>
        <begin position="110"/>
        <end position="119"/>
    </location>
</feature>
<protein>
    <submittedName>
        <fullName evidence="2">Uncharacterized protein</fullName>
    </submittedName>
</protein>
<feature type="region of interest" description="Disordered" evidence="1">
    <location>
        <begin position="303"/>
        <end position="343"/>
    </location>
</feature>
<feature type="compositionally biased region" description="Polar residues" evidence="1">
    <location>
        <begin position="182"/>
        <end position="199"/>
    </location>
</feature>
<sequence length="567" mass="61342">MATNEEADKPAEMDAAIDPPHHASVVRKKSSFAEALNKFATNTFSRRRTVANIATSNPAVSRSRLPTASGIARSTSFFSNLNGFGSKTKASKSTLVSSNSLASFPTSYVSKVENQQPSSRPGKASTRIAQTPSFARQASVPVTPQHNYPPRESSVQIIQHQLMAPLGPPVPRRKPFGELQGDLTSATSSPHTPSYARTTSSHENRRRATLEGFRENQISTPTHIGKKTPTSTSSGKPRSGTPYPKHTPALTSSGKSRLPVRAASEASETPTSTPADIPEPMSTVKARVSFSEDDQILVPIAAGPLEPQVEPEFGPPKPQEGSEFEESETPTPTPSSSFGQEIAALRQNLQAAKLASVAENLEPAKAAAEEEVAEEEVAEEEESRAAIPVPQNPRHVSISQQLTTLPPPPLPQTPTPLYSPPTDRALPQIFTAMPSGYWAGRLMALSDRFRTEEMHDSSSFHRVGSMHNDERRTRRVFVHLNSLCQTDQAKASLAAFREAYMARMREDGGWEGGKGKAKVVVGDEDDEEEGEEMVEVQVKKMGGLLGSWRRRGGRRVWGGDGACARGV</sequence>
<feature type="compositionally biased region" description="Basic and acidic residues" evidence="1">
    <location>
        <begin position="200"/>
        <end position="214"/>
    </location>
</feature>
<feature type="compositionally biased region" description="Pro residues" evidence="1">
    <location>
        <begin position="405"/>
        <end position="415"/>
    </location>
</feature>
<feature type="compositionally biased region" description="Polar residues" evidence="1">
    <location>
        <begin position="127"/>
        <end position="146"/>
    </location>
</feature>
<dbReference type="Proteomes" id="UP000192927">
    <property type="component" value="Unassembled WGS sequence"/>
</dbReference>
<feature type="region of interest" description="Disordered" evidence="1">
    <location>
        <begin position="110"/>
        <end position="284"/>
    </location>
</feature>
<dbReference type="AlphaFoldDB" id="A0A1W5CXC6"/>
<evidence type="ECO:0000313" key="3">
    <source>
        <dbReference type="Proteomes" id="UP000192927"/>
    </source>
</evidence>
<dbReference type="EMBL" id="FWEW01000731">
    <property type="protein sequence ID" value="SLM35486.1"/>
    <property type="molecule type" value="Genomic_DNA"/>
</dbReference>
<name>A0A1W5CXC6_9LECA</name>
<evidence type="ECO:0000313" key="2">
    <source>
        <dbReference type="EMBL" id="SLM35486.1"/>
    </source>
</evidence>
<keyword evidence="3" id="KW-1185">Reference proteome</keyword>
<feature type="compositionally biased region" description="Polar residues" evidence="1">
    <location>
        <begin position="216"/>
        <end position="236"/>
    </location>
</feature>
<proteinExistence type="predicted"/>
<accession>A0A1W5CXC6</accession>
<feature type="compositionally biased region" description="Basic and acidic residues" evidence="1">
    <location>
        <begin position="1"/>
        <end position="12"/>
    </location>
</feature>
<feature type="region of interest" description="Disordered" evidence="1">
    <location>
        <begin position="1"/>
        <end position="21"/>
    </location>
</feature>
<organism evidence="2 3">
    <name type="scientific">Lasallia pustulata</name>
    <dbReference type="NCBI Taxonomy" id="136370"/>
    <lineage>
        <taxon>Eukaryota</taxon>
        <taxon>Fungi</taxon>
        <taxon>Dikarya</taxon>
        <taxon>Ascomycota</taxon>
        <taxon>Pezizomycotina</taxon>
        <taxon>Lecanoromycetes</taxon>
        <taxon>OSLEUM clade</taxon>
        <taxon>Umbilicariomycetidae</taxon>
        <taxon>Umbilicariales</taxon>
        <taxon>Umbilicariaceae</taxon>
        <taxon>Lasallia</taxon>
    </lineage>
</organism>
<reference evidence="3" key="1">
    <citation type="submission" date="2017-03" db="EMBL/GenBank/DDBJ databases">
        <authorList>
            <person name="Sharma R."/>
            <person name="Thines M."/>
        </authorList>
    </citation>
    <scope>NUCLEOTIDE SEQUENCE [LARGE SCALE GENOMIC DNA]</scope>
</reference>
<evidence type="ECO:0000256" key="1">
    <source>
        <dbReference type="SAM" id="MobiDB-lite"/>
    </source>
</evidence>